<evidence type="ECO:0000313" key="5">
    <source>
        <dbReference type="Proteomes" id="UP000064967"/>
    </source>
</evidence>
<dbReference type="CDD" id="cd07385">
    <property type="entry name" value="MPP_YkuE_C"/>
    <property type="match status" value="1"/>
</dbReference>
<dbReference type="KEGG" id="llu:AKJ09_05880"/>
<sequence>MAMGLAAWAFLVEPARLVVDRVDLAIPHWRAEHAGLRVALLSDLHVGSPHWQLEDLKELVRKTNAEHPDLVLLAGDYVIDGVKFGTRTSPEPIAHELAELRAPLGVIAVLGNHDWWNDGVRVRHALESNGIVVLENEVRRIEKNGKSFYIVGLADAVTREQQIRPTLDAVPAGEPMIVLVHEPDVFPSIDARASITLAGHTHGGQVKLPFIGRAVVPSDYGERFAAGHVVEEGRHLFVTTGVGTSIFPVRFGVPPEIALLTLRPE</sequence>
<dbReference type="GO" id="GO:0008758">
    <property type="term" value="F:UDP-2,3-diacylglucosamine hydrolase activity"/>
    <property type="evidence" value="ECO:0007669"/>
    <property type="project" value="TreeGrafter"/>
</dbReference>
<dbReference type="Gene3D" id="3.60.21.10">
    <property type="match status" value="1"/>
</dbReference>
<dbReference type="Pfam" id="PF00149">
    <property type="entry name" value="Metallophos"/>
    <property type="match status" value="1"/>
</dbReference>
<protein>
    <submittedName>
        <fullName evidence="4">Phosphoesterase</fullName>
    </submittedName>
</protein>
<dbReference type="InterPro" id="IPR051158">
    <property type="entry name" value="Metallophosphoesterase_sf"/>
</dbReference>
<dbReference type="InterPro" id="IPR029052">
    <property type="entry name" value="Metallo-depent_PP-like"/>
</dbReference>
<name>A0A0K1Q0S2_9BACT</name>
<evidence type="ECO:0000256" key="2">
    <source>
        <dbReference type="ARBA" id="ARBA00022801"/>
    </source>
</evidence>
<dbReference type="PANTHER" id="PTHR31302">
    <property type="entry name" value="TRANSMEMBRANE PROTEIN WITH METALLOPHOSPHOESTERASE DOMAIN-RELATED"/>
    <property type="match status" value="1"/>
</dbReference>
<accession>A0A0K1Q0S2</accession>
<reference evidence="4 5" key="1">
    <citation type="submission" date="2015-08" db="EMBL/GenBank/DDBJ databases">
        <authorList>
            <person name="Babu N.S."/>
            <person name="Beckwith C.J."/>
            <person name="Beseler K.G."/>
            <person name="Brison A."/>
            <person name="Carone J.V."/>
            <person name="Caskin T.P."/>
            <person name="Diamond M."/>
            <person name="Durham M.E."/>
            <person name="Foxe J.M."/>
            <person name="Go M."/>
            <person name="Henderson B.A."/>
            <person name="Jones I.B."/>
            <person name="McGettigan J.A."/>
            <person name="Micheletti S.J."/>
            <person name="Nasrallah M.E."/>
            <person name="Ortiz D."/>
            <person name="Piller C.R."/>
            <person name="Privatt S.R."/>
            <person name="Schneider S.L."/>
            <person name="Sharp S."/>
            <person name="Smith T.C."/>
            <person name="Stanton J.D."/>
            <person name="Ullery H.E."/>
            <person name="Wilson R.J."/>
            <person name="Serrano M.G."/>
            <person name="Buck G."/>
            <person name="Lee V."/>
            <person name="Wang Y."/>
            <person name="Carvalho R."/>
            <person name="Voegtly L."/>
            <person name="Shi R."/>
            <person name="Duckworth R."/>
            <person name="Johnson A."/>
            <person name="Loviza R."/>
            <person name="Walstead R."/>
            <person name="Shah Z."/>
            <person name="Kiflezghi M."/>
            <person name="Wade K."/>
            <person name="Ball S.L."/>
            <person name="Bradley K.W."/>
            <person name="Asai D.J."/>
            <person name="Bowman C.A."/>
            <person name="Russell D.A."/>
            <person name="Pope W.H."/>
            <person name="Jacobs-Sera D."/>
            <person name="Hendrix R.W."/>
            <person name="Hatfull G.F."/>
        </authorList>
    </citation>
    <scope>NUCLEOTIDE SEQUENCE [LARGE SCALE GENOMIC DNA]</scope>
    <source>
        <strain evidence="4 5">DSM 27648</strain>
    </source>
</reference>
<feature type="domain" description="Calcineurin-like phosphoesterase" evidence="3">
    <location>
        <begin position="36"/>
        <end position="129"/>
    </location>
</feature>
<dbReference type="AlphaFoldDB" id="A0A0K1Q0S2"/>
<dbReference type="InterPro" id="IPR004843">
    <property type="entry name" value="Calcineurin-like_PHP"/>
</dbReference>
<keyword evidence="1" id="KW-0479">Metal-binding</keyword>
<dbReference type="GO" id="GO:0016020">
    <property type="term" value="C:membrane"/>
    <property type="evidence" value="ECO:0007669"/>
    <property type="project" value="GOC"/>
</dbReference>
<evidence type="ECO:0000256" key="1">
    <source>
        <dbReference type="ARBA" id="ARBA00022723"/>
    </source>
</evidence>
<evidence type="ECO:0000313" key="4">
    <source>
        <dbReference type="EMBL" id="AKU99216.1"/>
    </source>
</evidence>
<dbReference type="GO" id="GO:0046872">
    <property type="term" value="F:metal ion binding"/>
    <property type="evidence" value="ECO:0007669"/>
    <property type="project" value="UniProtKB-KW"/>
</dbReference>
<evidence type="ECO:0000259" key="3">
    <source>
        <dbReference type="Pfam" id="PF00149"/>
    </source>
</evidence>
<dbReference type="SUPFAM" id="SSF56300">
    <property type="entry name" value="Metallo-dependent phosphatases"/>
    <property type="match status" value="1"/>
</dbReference>
<dbReference type="STRING" id="1391654.AKJ09_05880"/>
<gene>
    <name evidence="4" type="ORF">AKJ09_05880</name>
</gene>
<dbReference type="GO" id="GO:0009245">
    <property type="term" value="P:lipid A biosynthetic process"/>
    <property type="evidence" value="ECO:0007669"/>
    <property type="project" value="TreeGrafter"/>
</dbReference>
<dbReference type="EMBL" id="CP012333">
    <property type="protein sequence ID" value="AKU99216.1"/>
    <property type="molecule type" value="Genomic_DNA"/>
</dbReference>
<dbReference type="Proteomes" id="UP000064967">
    <property type="component" value="Chromosome"/>
</dbReference>
<keyword evidence="2" id="KW-0378">Hydrolase</keyword>
<keyword evidence="5" id="KW-1185">Reference proteome</keyword>
<organism evidence="4 5">
    <name type="scientific">Labilithrix luteola</name>
    <dbReference type="NCBI Taxonomy" id="1391654"/>
    <lineage>
        <taxon>Bacteria</taxon>
        <taxon>Pseudomonadati</taxon>
        <taxon>Myxococcota</taxon>
        <taxon>Polyangia</taxon>
        <taxon>Polyangiales</taxon>
        <taxon>Labilitrichaceae</taxon>
        <taxon>Labilithrix</taxon>
    </lineage>
</organism>
<proteinExistence type="predicted"/>
<dbReference type="PANTHER" id="PTHR31302:SF31">
    <property type="entry name" value="PHOSPHODIESTERASE YAEI"/>
    <property type="match status" value="1"/>
</dbReference>